<evidence type="ECO:0000259" key="2">
    <source>
        <dbReference type="Pfam" id="PF22776"/>
    </source>
</evidence>
<evidence type="ECO:0000256" key="1">
    <source>
        <dbReference type="ARBA" id="ARBA00022847"/>
    </source>
</evidence>
<evidence type="ECO:0000313" key="4">
    <source>
        <dbReference type="Proteomes" id="UP001321498"/>
    </source>
</evidence>
<keyword evidence="1" id="KW-0769">Symport</keyword>
<keyword evidence="1" id="KW-0813">Transport</keyword>
<proteinExistence type="predicted"/>
<dbReference type="Pfam" id="PF22776">
    <property type="entry name" value="K_trans_C"/>
    <property type="match status" value="1"/>
</dbReference>
<dbReference type="Proteomes" id="UP001321498">
    <property type="component" value="Chromosome"/>
</dbReference>
<evidence type="ECO:0000313" key="3">
    <source>
        <dbReference type="EMBL" id="BDZ45628.1"/>
    </source>
</evidence>
<sequence length="177" mass="19553">MKEGSLTDFVEEMQTVRLNRVPGIAVFPHPNSDTTPLALRANVNHNHVLHERVLVVSIEVLGVPEVPDHKRYVYDDLRYTDDGIEHLTVRFGFSETLDVPAALRAACVAGVLDGDPDEMDAASYFVSRGAIRRTRSGGMARWRKGLFVTLAHNAADPASRFQLPSERTVTMGGDVEI</sequence>
<organism evidence="3 4">
    <name type="scientific">Naasia aerilata</name>
    <dbReference type="NCBI Taxonomy" id="1162966"/>
    <lineage>
        <taxon>Bacteria</taxon>
        <taxon>Bacillati</taxon>
        <taxon>Actinomycetota</taxon>
        <taxon>Actinomycetes</taxon>
        <taxon>Micrococcales</taxon>
        <taxon>Microbacteriaceae</taxon>
        <taxon>Naasia</taxon>
    </lineage>
</organism>
<dbReference type="EMBL" id="AP027731">
    <property type="protein sequence ID" value="BDZ45628.1"/>
    <property type="molecule type" value="Genomic_DNA"/>
</dbReference>
<protein>
    <recommendedName>
        <fullName evidence="2">K+ potassium transporter C-terminal domain-containing protein</fullName>
    </recommendedName>
</protein>
<feature type="domain" description="K+ potassium transporter C-terminal" evidence="2">
    <location>
        <begin position="22"/>
        <end position="177"/>
    </location>
</feature>
<dbReference type="InterPro" id="IPR053952">
    <property type="entry name" value="K_trans_C"/>
</dbReference>
<keyword evidence="4" id="KW-1185">Reference proteome</keyword>
<accession>A0ABM8GBL6</accession>
<gene>
    <name evidence="3" type="ORF">GCM10025866_15370</name>
</gene>
<name>A0ABM8GBL6_9MICO</name>
<reference evidence="4" key="1">
    <citation type="journal article" date="2019" name="Int. J. Syst. Evol. Microbiol.">
        <title>The Global Catalogue of Microorganisms (GCM) 10K type strain sequencing project: providing services to taxonomists for standard genome sequencing and annotation.</title>
        <authorList>
            <consortium name="The Broad Institute Genomics Platform"/>
            <consortium name="The Broad Institute Genome Sequencing Center for Infectious Disease"/>
            <person name="Wu L."/>
            <person name="Ma J."/>
        </authorList>
    </citation>
    <scope>NUCLEOTIDE SEQUENCE [LARGE SCALE GENOMIC DNA]</scope>
    <source>
        <strain evidence="4">NBRC 108725</strain>
    </source>
</reference>